<evidence type="ECO:0000256" key="1">
    <source>
        <dbReference type="SAM" id="MobiDB-lite"/>
    </source>
</evidence>
<evidence type="ECO:0000313" key="3">
    <source>
        <dbReference type="Proteomes" id="UP000016922"/>
    </source>
</evidence>
<name>S3DEC5_GLAL2</name>
<keyword evidence="3" id="KW-1185">Reference proteome</keyword>
<gene>
    <name evidence="2" type="ORF">GLAREA_11163</name>
</gene>
<dbReference type="GeneID" id="19470205"/>
<dbReference type="AlphaFoldDB" id="S3DEC5"/>
<dbReference type="KEGG" id="glz:GLAREA_11163"/>
<evidence type="ECO:0000313" key="2">
    <source>
        <dbReference type="EMBL" id="EPE35464.1"/>
    </source>
</evidence>
<dbReference type="RefSeq" id="XP_008077543.1">
    <property type="nucleotide sequence ID" value="XM_008079352.1"/>
</dbReference>
<dbReference type="HOGENOM" id="CLU_1475299_0_0_1"/>
<dbReference type="EMBL" id="KE145354">
    <property type="protein sequence ID" value="EPE35464.1"/>
    <property type="molecule type" value="Genomic_DNA"/>
</dbReference>
<accession>S3DEC5</accession>
<feature type="compositionally biased region" description="Basic and acidic residues" evidence="1">
    <location>
        <begin position="1"/>
        <end position="12"/>
    </location>
</feature>
<proteinExistence type="predicted"/>
<sequence>MGRKMGDEERQQDSATGQPRPTYTSSATSQQVKHARFTRSTSPEVGMNMSTLGIDSPRWTGTLFPLRWERRWDRFYASEWTPPPQITIANTPDCLATTIRASITAYRAHGRAVLTYHLDRFDEGTACNCHWRSDTHTCTPSSLLLSRHLGSAANELCRLTTPAVLCRRRDINLDNITGLSLAA</sequence>
<reference evidence="2 3" key="1">
    <citation type="journal article" date="2013" name="BMC Genomics">
        <title>Genomics-driven discovery of the pneumocandin biosynthetic gene cluster in the fungus Glarea lozoyensis.</title>
        <authorList>
            <person name="Chen L."/>
            <person name="Yue Q."/>
            <person name="Zhang X."/>
            <person name="Xiang M."/>
            <person name="Wang C."/>
            <person name="Li S."/>
            <person name="Che Y."/>
            <person name="Ortiz-Lopez F.J."/>
            <person name="Bills G.F."/>
            <person name="Liu X."/>
            <person name="An Z."/>
        </authorList>
    </citation>
    <scope>NUCLEOTIDE SEQUENCE [LARGE SCALE GENOMIC DNA]</scope>
    <source>
        <strain evidence="3">ATCC 20868 / MF5171</strain>
    </source>
</reference>
<dbReference type="Proteomes" id="UP000016922">
    <property type="component" value="Unassembled WGS sequence"/>
</dbReference>
<organism evidence="2 3">
    <name type="scientific">Glarea lozoyensis (strain ATCC 20868 / MF5171)</name>
    <dbReference type="NCBI Taxonomy" id="1116229"/>
    <lineage>
        <taxon>Eukaryota</taxon>
        <taxon>Fungi</taxon>
        <taxon>Dikarya</taxon>
        <taxon>Ascomycota</taxon>
        <taxon>Pezizomycotina</taxon>
        <taxon>Leotiomycetes</taxon>
        <taxon>Helotiales</taxon>
        <taxon>Helotiaceae</taxon>
        <taxon>Glarea</taxon>
    </lineage>
</organism>
<feature type="compositionally biased region" description="Polar residues" evidence="1">
    <location>
        <begin position="13"/>
        <end position="49"/>
    </location>
</feature>
<feature type="region of interest" description="Disordered" evidence="1">
    <location>
        <begin position="1"/>
        <end position="49"/>
    </location>
</feature>
<protein>
    <submittedName>
        <fullName evidence="2">Uncharacterized protein</fullName>
    </submittedName>
</protein>